<dbReference type="Gene3D" id="2.40.420.20">
    <property type="match status" value="1"/>
</dbReference>
<keyword evidence="9" id="KW-1185">Reference proteome</keyword>
<evidence type="ECO:0000259" key="5">
    <source>
        <dbReference type="Pfam" id="PF25876"/>
    </source>
</evidence>
<dbReference type="Gene3D" id="1.10.287.470">
    <property type="entry name" value="Helix hairpin bin"/>
    <property type="match status" value="1"/>
</dbReference>
<dbReference type="InterPro" id="IPR006143">
    <property type="entry name" value="RND_pump_MFP"/>
</dbReference>
<dbReference type="InterPro" id="IPR058624">
    <property type="entry name" value="MdtA-like_HH"/>
</dbReference>
<evidence type="ECO:0000256" key="4">
    <source>
        <dbReference type="SAM" id="Coils"/>
    </source>
</evidence>
<name>A0ABS5F5J9_9PROT</name>
<sequence>MSNGAAHGSRGAPLGRRAACVAFATGLLSACGEDAAPQPPPLRVAVQTVQRSEYSPSVSLTGEVVARVTSELSFRTGGRVLDRKVEIGDHVTPDQVLAMLDPQEQQANVTAAEAGVQAAEAQLRQATSAFDRQRTLLAQGFTTRRDYDQAEEALRTAQGRLDAARAELGTAQDLLGQTTLRAGMAGIITARNVEAGQVVQAAQTVYILAQDGPRDAIFNVYESIFVHEPTSQEIRVALVADPAVTGVARIREVSPVVDPAGGTVRVRLEIVDPPPAMTLGAALVGTGQFRPRQVIMLPWSALSSEGGQPAVWVVDPAARAVSLRRIAVEAYEVEQILVREGLEPGQVVVTRGQQLLHPGQVVDPVDGGAS</sequence>
<dbReference type="PANTHER" id="PTHR30469:SF38">
    <property type="entry name" value="HLYD FAMILY SECRETION PROTEIN"/>
    <property type="match status" value="1"/>
</dbReference>
<comment type="caution">
    <text evidence="8">The sequence shown here is derived from an EMBL/GenBank/DDBJ whole genome shotgun (WGS) entry which is preliminary data.</text>
</comment>
<dbReference type="InterPro" id="IPR058627">
    <property type="entry name" value="MdtA-like_C"/>
</dbReference>
<dbReference type="NCBIfam" id="TIGR01730">
    <property type="entry name" value="RND_mfp"/>
    <property type="match status" value="1"/>
</dbReference>
<dbReference type="PANTHER" id="PTHR30469">
    <property type="entry name" value="MULTIDRUG RESISTANCE PROTEIN MDTA"/>
    <property type="match status" value="1"/>
</dbReference>
<dbReference type="Proteomes" id="UP001196870">
    <property type="component" value="Unassembled WGS sequence"/>
</dbReference>
<dbReference type="EMBL" id="JAAGBB010000042">
    <property type="protein sequence ID" value="MBR0667850.1"/>
    <property type="molecule type" value="Genomic_DNA"/>
</dbReference>
<dbReference type="Pfam" id="PF25967">
    <property type="entry name" value="RND-MFP_C"/>
    <property type="match status" value="1"/>
</dbReference>
<feature type="coiled-coil region" evidence="4">
    <location>
        <begin position="109"/>
        <end position="174"/>
    </location>
</feature>
<feature type="domain" description="Multidrug resistance protein MdtA-like barrel-sandwich hybrid" evidence="6">
    <location>
        <begin position="74"/>
        <end position="207"/>
    </location>
</feature>
<keyword evidence="4" id="KW-0175">Coiled coil</keyword>
<protein>
    <submittedName>
        <fullName evidence="8">Efflux RND transporter periplasmic adaptor subunit</fullName>
    </submittedName>
</protein>
<gene>
    <name evidence="8" type="ORF">GXW71_26075</name>
</gene>
<evidence type="ECO:0000313" key="9">
    <source>
        <dbReference type="Proteomes" id="UP001196870"/>
    </source>
</evidence>
<comment type="similarity">
    <text evidence="2">Belongs to the membrane fusion protein (MFP) (TC 8.A.1) family.</text>
</comment>
<feature type="domain" description="Multidrug resistance protein MdtA-like alpha-helical hairpin" evidence="5">
    <location>
        <begin position="110"/>
        <end position="175"/>
    </location>
</feature>
<dbReference type="Gene3D" id="2.40.50.100">
    <property type="match status" value="1"/>
</dbReference>
<comment type="subcellular location">
    <subcellularLocation>
        <location evidence="1">Cell envelope</location>
    </subcellularLocation>
</comment>
<evidence type="ECO:0000259" key="6">
    <source>
        <dbReference type="Pfam" id="PF25917"/>
    </source>
</evidence>
<dbReference type="Pfam" id="PF25876">
    <property type="entry name" value="HH_MFP_RND"/>
    <property type="match status" value="1"/>
</dbReference>
<evidence type="ECO:0000313" key="8">
    <source>
        <dbReference type="EMBL" id="MBR0667850.1"/>
    </source>
</evidence>
<reference evidence="9" key="1">
    <citation type="journal article" date="2021" name="Syst. Appl. Microbiol.">
        <title>Roseomonas hellenica sp. nov., isolated from roots of wild-growing Alkanna tinctoria.</title>
        <authorList>
            <person name="Rat A."/>
            <person name="Naranjo H.D."/>
            <person name="Lebbe L."/>
            <person name="Cnockaert M."/>
            <person name="Krigas N."/>
            <person name="Grigoriadou K."/>
            <person name="Maloupa E."/>
            <person name="Willems A."/>
        </authorList>
    </citation>
    <scope>NUCLEOTIDE SEQUENCE [LARGE SCALE GENOMIC DNA]</scope>
    <source>
        <strain evidence="9">LMG 31523</strain>
    </source>
</reference>
<dbReference type="Pfam" id="PF25917">
    <property type="entry name" value="BSH_RND"/>
    <property type="match status" value="1"/>
</dbReference>
<keyword evidence="3" id="KW-0813">Transport</keyword>
<evidence type="ECO:0000259" key="7">
    <source>
        <dbReference type="Pfam" id="PF25967"/>
    </source>
</evidence>
<evidence type="ECO:0000256" key="1">
    <source>
        <dbReference type="ARBA" id="ARBA00004196"/>
    </source>
</evidence>
<dbReference type="SUPFAM" id="SSF111369">
    <property type="entry name" value="HlyD-like secretion proteins"/>
    <property type="match status" value="1"/>
</dbReference>
<dbReference type="Gene3D" id="2.40.30.170">
    <property type="match status" value="1"/>
</dbReference>
<accession>A0ABS5F5J9</accession>
<organism evidence="8 9">
    <name type="scientific">Plastoroseomonas hellenica</name>
    <dbReference type="NCBI Taxonomy" id="2687306"/>
    <lineage>
        <taxon>Bacteria</taxon>
        <taxon>Pseudomonadati</taxon>
        <taxon>Pseudomonadota</taxon>
        <taxon>Alphaproteobacteria</taxon>
        <taxon>Acetobacterales</taxon>
        <taxon>Acetobacteraceae</taxon>
        <taxon>Plastoroseomonas</taxon>
    </lineage>
</organism>
<proteinExistence type="inferred from homology"/>
<evidence type="ECO:0000256" key="3">
    <source>
        <dbReference type="ARBA" id="ARBA00022448"/>
    </source>
</evidence>
<evidence type="ECO:0000256" key="2">
    <source>
        <dbReference type="ARBA" id="ARBA00009477"/>
    </source>
</evidence>
<feature type="domain" description="Multidrug resistance protein MdtA-like C-terminal permuted SH3" evidence="7">
    <location>
        <begin position="293"/>
        <end position="354"/>
    </location>
</feature>
<dbReference type="InterPro" id="IPR058625">
    <property type="entry name" value="MdtA-like_BSH"/>
</dbReference>